<comment type="catalytic activity">
    <reaction evidence="6">
        <text>guanosine(527) in 16S rRNA + S-adenosyl-L-methionine = N(7)-methylguanosine(527) in 16S rRNA + S-adenosyl-L-homocysteine</text>
        <dbReference type="Rhea" id="RHEA:42732"/>
        <dbReference type="Rhea" id="RHEA-COMP:10209"/>
        <dbReference type="Rhea" id="RHEA-COMP:10210"/>
        <dbReference type="ChEBI" id="CHEBI:57856"/>
        <dbReference type="ChEBI" id="CHEBI:59789"/>
        <dbReference type="ChEBI" id="CHEBI:74269"/>
        <dbReference type="ChEBI" id="CHEBI:74480"/>
        <dbReference type="EC" id="2.1.1.170"/>
    </reaction>
</comment>
<dbReference type="AlphaFoldDB" id="A0A450TF43"/>
<organism evidence="8">
    <name type="scientific">Candidatus Kentrum sp. FM</name>
    <dbReference type="NCBI Taxonomy" id="2126340"/>
    <lineage>
        <taxon>Bacteria</taxon>
        <taxon>Pseudomonadati</taxon>
        <taxon>Pseudomonadota</taxon>
        <taxon>Gammaproteobacteria</taxon>
        <taxon>Candidatus Kentrum</taxon>
    </lineage>
</organism>
<dbReference type="PANTHER" id="PTHR31760:SF0">
    <property type="entry name" value="S-ADENOSYL-L-METHIONINE-DEPENDENT METHYLTRANSFERASES SUPERFAMILY PROTEIN"/>
    <property type="match status" value="1"/>
</dbReference>
<feature type="binding site" evidence="6">
    <location>
        <position position="82"/>
    </location>
    <ligand>
        <name>S-adenosyl-L-methionine</name>
        <dbReference type="ChEBI" id="CHEBI:59789"/>
    </ligand>
</feature>
<keyword evidence="5 6" id="KW-0949">S-adenosyl-L-methionine</keyword>
<name>A0A450TF43_9GAMM</name>
<comment type="function">
    <text evidence="6">Specifically methylates the N7 position of guanine in position 527 of 16S rRNA.</text>
</comment>
<feature type="binding site" evidence="6">
    <location>
        <position position="143"/>
    </location>
    <ligand>
        <name>S-adenosyl-L-methionine</name>
        <dbReference type="ChEBI" id="CHEBI:59789"/>
    </ligand>
</feature>
<gene>
    <name evidence="6" type="primary">rsmG</name>
    <name evidence="8" type="ORF">BECKFM1743A_GA0114220_103902</name>
    <name evidence="9" type="ORF">BECKFM1743B_GA0114221_103622</name>
    <name evidence="7" type="ORF">BECKFM1743C_GA0114222_103992</name>
</gene>
<evidence type="ECO:0000256" key="1">
    <source>
        <dbReference type="ARBA" id="ARBA00022490"/>
    </source>
</evidence>
<evidence type="ECO:0000256" key="5">
    <source>
        <dbReference type="ARBA" id="ARBA00022691"/>
    </source>
</evidence>
<dbReference type="PIRSF" id="PIRSF003078">
    <property type="entry name" value="GidB"/>
    <property type="match status" value="1"/>
</dbReference>
<comment type="caution">
    <text evidence="6">Lacks conserved residue(s) required for the propagation of feature annotation.</text>
</comment>
<evidence type="ECO:0000256" key="6">
    <source>
        <dbReference type="HAMAP-Rule" id="MF_00074"/>
    </source>
</evidence>
<dbReference type="GO" id="GO:0070043">
    <property type="term" value="F:rRNA (guanine-N7-)-methyltransferase activity"/>
    <property type="evidence" value="ECO:0007669"/>
    <property type="project" value="UniProtKB-UniRule"/>
</dbReference>
<dbReference type="Pfam" id="PF02527">
    <property type="entry name" value="GidB"/>
    <property type="match status" value="1"/>
</dbReference>
<dbReference type="NCBIfam" id="TIGR00138">
    <property type="entry name" value="rsmG_gidB"/>
    <property type="match status" value="1"/>
</dbReference>
<dbReference type="CDD" id="cd02440">
    <property type="entry name" value="AdoMet_MTases"/>
    <property type="match status" value="1"/>
</dbReference>
<keyword evidence="3 6" id="KW-0489">Methyltransferase</keyword>
<sequence>MAHELEQCLTRGLEQTGLSLGESPRGALVRYVKLLVQWNRVYNLTSIRAPVEVVRRHILDCLVILPYLHGTRLLDLGTGAGLPGIVVAIARPDLECVLLDGNGKKTRFCRQAAMELGLSNVKVLRLRVEKYAPEVPFGTVTARAFGDLPVLWKHARRLLVPGGRLLAMKGARKGIDALGELEGANSQTAAIIALTVPDLAEERHLVVVERESFR</sequence>
<feature type="binding site" evidence="6">
    <location>
        <begin position="128"/>
        <end position="129"/>
    </location>
    <ligand>
        <name>S-adenosyl-L-methionine</name>
        <dbReference type="ChEBI" id="CHEBI:59789"/>
    </ligand>
</feature>
<proteinExistence type="inferred from homology"/>
<dbReference type="Gene3D" id="3.40.50.150">
    <property type="entry name" value="Vaccinia Virus protein VP39"/>
    <property type="match status" value="1"/>
</dbReference>
<keyword evidence="4 6" id="KW-0808">Transferase</keyword>
<dbReference type="EC" id="2.1.1.170" evidence="6"/>
<accession>A0A450TF43</accession>
<feature type="binding site" evidence="6">
    <location>
        <position position="77"/>
    </location>
    <ligand>
        <name>S-adenosyl-L-methionine</name>
        <dbReference type="ChEBI" id="CHEBI:59789"/>
    </ligand>
</feature>
<reference evidence="8" key="1">
    <citation type="submission" date="2019-02" db="EMBL/GenBank/DDBJ databases">
        <authorList>
            <person name="Gruber-Vodicka R. H."/>
            <person name="Seah K. B. B."/>
        </authorList>
    </citation>
    <scope>NUCLEOTIDE SEQUENCE</scope>
    <source>
        <strain evidence="8">BECK_BZ163</strain>
        <strain evidence="9">BECK_BZ164</strain>
        <strain evidence="7">BECK_BZ165</strain>
    </source>
</reference>
<dbReference type="PANTHER" id="PTHR31760">
    <property type="entry name" value="S-ADENOSYL-L-METHIONINE-DEPENDENT METHYLTRANSFERASES SUPERFAMILY PROTEIN"/>
    <property type="match status" value="1"/>
</dbReference>
<evidence type="ECO:0000313" key="9">
    <source>
        <dbReference type="EMBL" id="VFK15248.1"/>
    </source>
</evidence>
<protein>
    <recommendedName>
        <fullName evidence="6">Ribosomal RNA small subunit methyltransferase G</fullName>
        <ecNumber evidence="6">2.1.1.170</ecNumber>
    </recommendedName>
    <alternativeName>
        <fullName evidence="6">16S rRNA 7-methylguanosine methyltransferase</fullName>
        <shortName evidence="6">16S rRNA m7G methyltransferase</shortName>
    </alternativeName>
</protein>
<evidence type="ECO:0000313" key="8">
    <source>
        <dbReference type="EMBL" id="VFJ65746.1"/>
    </source>
</evidence>
<dbReference type="EMBL" id="CAADFA010000399">
    <property type="protein sequence ID" value="VFJ65572.1"/>
    <property type="molecule type" value="Genomic_DNA"/>
</dbReference>
<evidence type="ECO:0000256" key="3">
    <source>
        <dbReference type="ARBA" id="ARBA00022603"/>
    </source>
</evidence>
<dbReference type="SUPFAM" id="SSF53335">
    <property type="entry name" value="S-adenosyl-L-methionine-dependent methyltransferases"/>
    <property type="match status" value="1"/>
</dbReference>
<dbReference type="GO" id="GO:0005829">
    <property type="term" value="C:cytosol"/>
    <property type="evidence" value="ECO:0007669"/>
    <property type="project" value="TreeGrafter"/>
</dbReference>
<keyword evidence="1 6" id="KW-0963">Cytoplasm</keyword>
<dbReference type="HAMAP" id="MF_00074">
    <property type="entry name" value="16SrRNA_methyltr_G"/>
    <property type="match status" value="1"/>
</dbReference>
<evidence type="ECO:0000256" key="4">
    <source>
        <dbReference type="ARBA" id="ARBA00022679"/>
    </source>
</evidence>
<dbReference type="InterPro" id="IPR003682">
    <property type="entry name" value="rRNA_ssu_MeTfrase_G"/>
</dbReference>
<comment type="similarity">
    <text evidence="6">Belongs to the methyltransferase superfamily. RNA methyltransferase RsmG family.</text>
</comment>
<keyword evidence="2 6" id="KW-0698">rRNA processing</keyword>
<comment type="subcellular location">
    <subcellularLocation>
        <location evidence="6">Cytoplasm</location>
    </subcellularLocation>
</comment>
<dbReference type="InterPro" id="IPR029063">
    <property type="entry name" value="SAM-dependent_MTases_sf"/>
</dbReference>
<evidence type="ECO:0000313" key="7">
    <source>
        <dbReference type="EMBL" id="VFJ65572.1"/>
    </source>
</evidence>
<dbReference type="EMBL" id="CAADFL010000362">
    <property type="protein sequence ID" value="VFK15248.1"/>
    <property type="molecule type" value="Genomic_DNA"/>
</dbReference>
<dbReference type="EMBL" id="CAADEZ010000390">
    <property type="protein sequence ID" value="VFJ65746.1"/>
    <property type="molecule type" value="Genomic_DNA"/>
</dbReference>
<evidence type="ECO:0000256" key="2">
    <source>
        <dbReference type="ARBA" id="ARBA00022552"/>
    </source>
</evidence>